<reference evidence="2 3" key="1">
    <citation type="submission" date="2013-02" db="EMBL/GenBank/DDBJ databases">
        <title>Draft genome sequence of Amycolatopsis vancoresmycina strain DSM 44592T.</title>
        <authorList>
            <person name="Kumar S."/>
            <person name="Kaur N."/>
            <person name="Kaur C."/>
            <person name="Raghava G.P.S."/>
            <person name="Mayilraj S."/>
        </authorList>
    </citation>
    <scope>NUCLEOTIDE SEQUENCE [LARGE SCALE GENOMIC DNA]</scope>
    <source>
        <strain evidence="2 3">DSM 44592</strain>
    </source>
</reference>
<accession>R1GEK4</accession>
<proteinExistence type="predicted"/>
<feature type="region of interest" description="Disordered" evidence="1">
    <location>
        <begin position="862"/>
        <end position="929"/>
    </location>
</feature>
<dbReference type="EMBL" id="AOUO01000050">
    <property type="protein sequence ID" value="EOD69663.1"/>
    <property type="molecule type" value="Genomic_DNA"/>
</dbReference>
<feature type="region of interest" description="Disordered" evidence="1">
    <location>
        <begin position="128"/>
        <end position="217"/>
    </location>
</feature>
<feature type="compositionally biased region" description="Basic and acidic residues" evidence="1">
    <location>
        <begin position="168"/>
        <end position="196"/>
    </location>
</feature>
<dbReference type="Proteomes" id="UP000014139">
    <property type="component" value="Unassembled WGS sequence"/>
</dbReference>
<keyword evidence="3" id="KW-1185">Reference proteome</keyword>
<dbReference type="AlphaFoldDB" id="R1GEK4"/>
<evidence type="ECO:0000256" key="1">
    <source>
        <dbReference type="SAM" id="MobiDB-lite"/>
    </source>
</evidence>
<feature type="compositionally biased region" description="Polar residues" evidence="1">
    <location>
        <begin position="914"/>
        <end position="929"/>
    </location>
</feature>
<evidence type="ECO:0000313" key="3">
    <source>
        <dbReference type="Proteomes" id="UP000014139"/>
    </source>
</evidence>
<name>R1GEK4_9PSEU</name>
<feature type="region of interest" description="Disordered" evidence="1">
    <location>
        <begin position="230"/>
        <end position="262"/>
    </location>
</feature>
<organism evidence="2 3">
    <name type="scientific">Amycolatopsis vancoresmycina DSM 44592</name>
    <dbReference type="NCBI Taxonomy" id="1292037"/>
    <lineage>
        <taxon>Bacteria</taxon>
        <taxon>Bacillati</taxon>
        <taxon>Actinomycetota</taxon>
        <taxon>Actinomycetes</taxon>
        <taxon>Pseudonocardiales</taxon>
        <taxon>Pseudonocardiaceae</taxon>
        <taxon>Amycolatopsis</taxon>
    </lineage>
</organism>
<gene>
    <name evidence="2" type="ORF">H480_04882</name>
</gene>
<feature type="compositionally biased region" description="Basic residues" evidence="1">
    <location>
        <begin position="207"/>
        <end position="217"/>
    </location>
</feature>
<comment type="caution">
    <text evidence="2">The sequence shown here is derived from an EMBL/GenBank/DDBJ whole genome shotgun (WGS) entry which is preliminary data.</text>
</comment>
<evidence type="ECO:0000313" key="2">
    <source>
        <dbReference type="EMBL" id="EOD69663.1"/>
    </source>
</evidence>
<protein>
    <submittedName>
        <fullName evidence="2">Alpha-L-fucosidase/alpha-galactosidase</fullName>
    </submittedName>
</protein>
<sequence length="929" mass="101557">MRTFCPPEHGEQKVRNIGGSAGAAGTFPDVTVPAAGQYTLYLDFTVNGEVQVQRVLACRGHRDVRERHRRARAPADVADLLPARTRRAARDAGVADVVRRVLRLPHEHPVRWPLLHLHRLADRLRASERPEGRRHRDGHVLGGRCGHRPGPAQHLAEAQHRRRRRAARDRPARRDHRGEGHLVDRVVDVQPQRRGDPQGLLTGRNPLHARRLHGQRRPRRVRLRWQGRHGDPVEVRRPGDLDRVGAGDRRHRDRRGGVDGDRRGAVHAYRKRARLRRVQLQPGRPRGLDVTEDHRAVVEAGHRVRARTRLAPHRRRLAVEAVSPRLRLQRHLAAGVGVAVGDVDLVERELPVVRLGLRPGPRVQHLELQVPRVHLADVDELDAAVARQGAGADRAPGLPVVAGVDAVVLDPRGILGTAEGLPGVGRRRLALVHREVGRRPLPAQVQRHRHRKLAAGVPVVEVTAVDEVRRRRRVGRRRRLDRALVVEVLLPGGVHFEHGVVGVPAGDVQNGQIAAGLREPHRFPGAQVGHAGDAVAVVPQPNQVRRRPRDDVYVLRPRAGLDGDHAVRAVVPEARLHAAVHVPAAFGARQRLLDRLGPRRHEVVERLLLRRELPVQHGGFGHQRLDRRARVRDVPAGGQPDVDGLVAAAVPPVAVGRQLVVGFGEPRHRRPDRLRVVVGRGHAGLLLVADRVHDRRVLVVVAQQHRRPLLADVLVEPVLLPVLVVVVDPEPGEVGVAVHDLVEQVVAELAEAGPGGQVDRLALVRGVGGRVERLVAGFVVPLGIVGHVEHDADALGLAGGDQLAEEVALGRAAARDLRRPRPRVAQPAVEGGEDDVGRAQLLRLVDPVVRRPATVGDVALPGGAVGVPRRGEHAPVQEQPGGRGPQPVLAWVVELGVRGGDQARHQRDGGGQAGKQSDSQRTSSSGEIR</sequence>